<evidence type="ECO:0000313" key="10">
    <source>
        <dbReference type="EMBL" id="PNQ73644.1"/>
    </source>
</evidence>
<feature type="coiled-coil region" evidence="7">
    <location>
        <begin position="426"/>
        <end position="462"/>
    </location>
</feature>
<feature type="transmembrane region" description="Helical" evidence="8">
    <location>
        <begin position="471"/>
        <end position="491"/>
    </location>
</feature>
<keyword evidence="3" id="KW-0677">Repeat</keyword>
<comment type="subcellular location">
    <subcellularLocation>
        <location evidence="1">Cytoplasm</location>
    </subcellularLocation>
</comment>
<feature type="domain" description="HTH luxR-type" evidence="9">
    <location>
        <begin position="588"/>
        <end position="645"/>
    </location>
</feature>
<comment type="caution">
    <text evidence="10">The sequence shown here is derived from an EMBL/GenBank/DDBJ whole genome shotgun (WGS) entry which is preliminary data.</text>
</comment>
<keyword evidence="11" id="KW-1185">Reference proteome</keyword>
<evidence type="ECO:0000259" key="9">
    <source>
        <dbReference type="SMART" id="SM00421"/>
    </source>
</evidence>
<evidence type="ECO:0000256" key="3">
    <source>
        <dbReference type="ARBA" id="ARBA00022737"/>
    </source>
</evidence>
<keyword evidence="7" id="KW-0175">Coiled coil</keyword>
<evidence type="ECO:0000256" key="8">
    <source>
        <dbReference type="SAM" id="Phobius"/>
    </source>
</evidence>
<dbReference type="Gene3D" id="1.25.40.10">
    <property type="entry name" value="Tetratricopeptide repeat domain"/>
    <property type="match status" value="3"/>
</dbReference>
<feature type="repeat" description="TPR" evidence="6">
    <location>
        <begin position="271"/>
        <end position="304"/>
    </location>
</feature>
<dbReference type="InterPro" id="IPR051476">
    <property type="entry name" value="Bac_ResReg_Asp_Phosphatase"/>
</dbReference>
<keyword evidence="4 6" id="KW-0802">TPR repeat</keyword>
<keyword evidence="2" id="KW-0963">Cytoplasm</keyword>
<dbReference type="PROSITE" id="PS50005">
    <property type="entry name" value="TPR"/>
    <property type="match status" value="1"/>
</dbReference>
<dbReference type="SUPFAM" id="SSF46894">
    <property type="entry name" value="C-terminal effector domain of the bipartite response regulators"/>
    <property type="match status" value="1"/>
</dbReference>
<dbReference type="InterPro" id="IPR019734">
    <property type="entry name" value="TPR_rpt"/>
</dbReference>
<feature type="transmembrane region" description="Helical" evidence="8">
    <location>
        <begin position="30"/>
        <end position="47"/>
    </location>
</feature>
<dbReference type="SUPFAM" id="SSF48452">
    <property type="entry name" value="TPR-like"/>
    <property type="match status" value="2"/>
</dbReference>
<evidence type="ECO:0000256" key="7">
    <source>
        <dbReference type="SAM" id="Coils"/>
    </source>
</evidence>
<evidence type="ECO:0000256" key="1">
    <source>
        <dbReference type="ARBA" id="ARBA00004496"/>
    </source>
</evidence>
<dbReference type="Pfam" id="PF13424">
    <property type="entry name" value="TPR_12"/>
    <property type="match status" value="1"/>
</dbReference>
<evidence type="ECO:0000256" key="6">
    <source>
        <dbReference type="PROSITE-ProRule" id="PRU00339"/>
    </source>
</evidence>
<dbReference type="InterPro" id="IPR011990">
    <property type="entry name" value="TPR-like_helical_dom_sf"/>
</dbReference>
<dbReference type="Gene3D" id="1.10.10.10">
    <property type="entry name" value="Winged helix-like DNA-binding domain superfamily/Winged helix DNA-binding domain"/>
    <property type="match status" value="1"/>
</dbReference>
<dbReference type="EMBL" id="POWF01000002">
    <property type="protein sequence ID" value="PNQ73644.1"/>
    <property type="molecule type" value="Genomic_DNA"/>
</dbReference>
<dbReference type="PANTHER" id="PTHR46630:SF1">
    <property type="entry name" value="TETRATRICOPEPTIDE REPEAT PROTEIN 29"/>
    <property type="match status" value="1"/>
</dbReference>
<dbReference type="OrthoDB" id="1090267at2"/>
<evidence type="ECO:0000256" key="2">
    <source>
        <dbReference type="ARBA" id="ARBA00022490"/>
    </source>
</evidence>
<comment type="similarity">
    <text evidence="5">Belongs to the Rap family.</text>
</comment>
<dbReference type="InterPro" id="IPR016032">
    <property type="entry name" value="Sig_transdc_resp-reg_C-effctor"/>
</dbReference>
<dbReference type="SMART" id="SM00028">
    <property type="entry name" value="TPR"/>
    <property type="match status" value="5"/>
</dbReference>
<gene>
    <name evidence="10" type="ORF">C1T31_04715</name>
</gene>
<accession>A0A2K1E067</accession>
<dbReference type="InterPro" id="IPR036388">
    <property type="entry name" value="WH-like_DNA-bd_sf"/>
</dbReference>
<evidence type="ECO:0000313" key="11">
    <source>
        <dbReference type="Proteomes" id="UP000236641"/>
    </source>
</evidence>
<evidence type="ECO:0000256" key="4">
    <source>
        <dbReference type="ARBA" id="ARBA00022803"/>
    </source>
</evidence>
<keyword evidence="8" id="KW-0812">Transmembrane</keyword>
<dbReference type="GO" id="GO:0003677">
    <property type="term" value="F:DNA binding"/>
    <property type="evidence" value="ECO:0007669"/>
    <property type="project" value="InterPro"/>
</dbReference>
<dbReference type="Proteomes" id="UP000236641">
    <property type="component" value="Unassembled WGS sequence"/>
</dbReference>
<feature type="coiled-coil region" evidence="7">
    <location>
        <begin position="488"/>
        <end position="543"/>
    </location>
</feature>
<dbReference type="AlphaFoldDB" id="A0A2K1E067"/>
<dbReference type="PANTHER" id="PTHR46630">
    <property type="entry name" value="TETRATRICOPEPTIDE REPEAT PROTEIN 29"/>
    <property type="match status" value="1"/>
</dbReference>
<organism evidence="10 11">
    <name type="scientific">Hanstruepera neustonica</name>
    <dbReference type="NCBI Taxonomy" id="1445657"/>
    <lineage>
        <taxon>Bacteria</taxon>
        <taxon>Pseudomonadati</taxon>
        <taxon>Bacteroidota</taxon>
        <taxon>Flavobacteriia</taxon>
        <taxon>Flavobacteriales</taxon>
        <taxon>Flavobacteriaceae</taxon>
        <taxon>Hanstruepera</taxon>
    </lineage>
</organism>
<dbReference type="SMART" id="SM00421">
    <property type="entry name" value="HTH_LUXR"/>
    <property type="match status" value="1"/>
</dbReference>
<dbReference type="GO" id="GO:0006355">
    <property type="term" value="P:regulation of DNA-templated transcription"/>
    <property type="evidence" value="ECO:0007669"/>
    <property type="project" value="InterPro"/>
</dbReference>
<proteinExistence type="inferred from homology"/>
<name>A0A2K1E067_9FLAO</name>
<dbReference type="Pfam" id="PF13181">
    <property type="entry name" value="TPR_8"/>
    <property type="match status" value="2"/>
</dbReference>
<sequence length="648" mass="74753">MTFNMATKLVLQTVPPTTNSNKSFFKVDNLLFILFFIFLINPITVLSQNQNYLDSLETVYNTSKDDKQRLKALQKLFNATLHTNNKDALEYARQGLTLSKKTELKTAIGDFYRNHAYYYRFLPNIDSSRYYYQQAVDVMQQAKPGKRTCWNYEEYATLEILQGNFEKGLMLLDSSIAVAKRLKNGLLIASAVGRKTTTYIDMGKFDLATQYGLESLKILDTLKEPSLKGEGITLGHLGRIEMLRGNSNEAKAYFLKSLEKFEEINNTEWLSITYNEIGNLEIENENYDLALENYQKALTYSKELNRPDMEIMNLANIAMTYSDKGDYKKALKSMQESVFISNTIQSKNNMIVGYNMLGEIYRNDKQYGNSIESYNNAVSLADSISALKLLEEAYQGRSLSYEKDNNFKQALLDQRNYQTIHDSIFNLDSTKEIEELKVKYETEKKENELLKKENDIVVLEAQKKKDDSFRLILIIALISAILIGLMTAYSLRQKIKRNRAEKEKLDNELSFKKKELTSHALHLAKKNEVLQEIKAKAKELKSSNSSGGYQQLIQTINFDLKDDNNWENFKKYFEEVHKDFNNNVKKKYPEVTANELRLMALLKMNLSSKEIANILNISSEGIKKARYRLRKKLDLSSDDSLQDLVISL</sequence>
<protein>
    <recommendedName>
        <fullName evidence="9">HTH luxR-type domain-containing protein</fullName>
    </recommendedName>
</protein>
<evidence type="ECO:0000256" key="5">
    <source>
        <dbReference type="ARBA" id="ARBA00038253"/>
    </source>
</evidence>
<keyword evidence="8" id="KW-1133">Transmembrane helix</keyword>
<dbReference type="GO" id="GO:0005737">
    <property type="term" value="C:cytoplasm"/>
    <property type="evidence" value="ECO:0007669"/>
    <property type="project" value="UniProtKB-SubCell"/>
</dbReference>
<reference evidence="10 11" key="1">
    <citation type="submission" date="2018-01" db="EMBL/GenBank/DDBJ databases">
        <title>The draft genome of Hanstruepera neustonica JCM19743.</title>
        <authorList>
            <person name="He R.-H."/>
            <person name="Du Z.-J."/>
        </authorList>
    </citation>
    <scope>NUCLEOTIDE SEQUENCE [LARGE SCALE GENOMIC DNA]</scope>
    <source>
        <strain evidence="10 11">JCM19743</strain>
    </source>
</reference>
<keyword evidence="8" id="KW-0472">Membrane</keyword>
<dbReference type="InterPro" id="IPR000792">
    <property type="entry name" value="Tscrpt_reg_LuxR_C"/>
</dbReference>